<dbReference type="EMBL" id="CP144691">
    <property type="protein sequence ID" value="WVY93912.1"/>
    <property type="molecule type" value="Genomic_DNA"/>
</dbReference>
<reference evidence="1 2" key="1">
    <citation type="journal article" date="2023" name="Life. Sci Alliance">
        <title>Evolutionary insights into 3D genome organization and epigenetic landscape of Vigna mungo.</title>
        <authorList>
            <person name="Junaid A."/>
            <person name="Singh B."/>
            <person name="Bhatia S."/>
        </authorList>
    </citation>
    <scope>NUCLEOTIDE SEQUENCE [LARGE SCALE GENOMIC DNA]</scope>
    <source>
        <strain evidence="1">Urdbean</strain>
    </source>
</reference>
<organism evidence="1 2">
    <name type="scientific">Vigna mungo</name>
    <name type="common">Black gram</name>
    <name type="synonym">Phaseolus mungo</name>
    <dbReference type="NCBI Taxonomy" id="3915"/>
    <lineage>
        <taxon>Eukaryota</taxon>
        <taxon>Viridiplantae</taxon>
        <taxon>Streptophyta</taxon>
        <taxon>Embryophyta</taxon>
        <taxon>Tracheophyta</taxon>
        <taxon>Spermatophyta</taxon>
        <taxon>Magnoliopsida</taxon>
        <taxon>eudicotyledons</taxon>
        <taxon>Gunneridae</taxon>
        <taxon>Pentapetalae</taxon>
        <taxon>rosids</taxon>
        <taxon>fabids</taxon>
        <taxon>Fabales</taxon>
        <taxon>Fabaceae</taxon>
        <taxon>Papilionoideae</taxon>
        <taxon>50 kb inversion clade</taxon>
        <taxon>NPAAA clade</taxon>
        <taxon>indigoferoid/millettioid clade</taxon>
        <taxon>Phaseoleae</taxon>
        <taxon>Vigna</taxon>
    </lineage>
</organism>
<evidence type="ECO:0000313" key="1">
    <source>
        <dbReference type="EMBL" id="WVY93912.1"/>
    </source>
</evidence>
<protein>
    <submittedName>
        <fullName evidence="1">Uncharacterized protein</fullName>
    </submittedName>
</protein>
<sequence length="131" mass="15016">MANNGLVGFVFLCRKRSPFLIERCLQDTMRSTRPSCPPKHIRVCSLIKFNQFSFVCGMSIAFLSCHKPANKTLGMKTYMKRCNSVRNNLIQLEIIGLDIEIVLGTFVYLITTENGLFFYINLSKHMKLSNK</sequence>
<name>A0AAQ3RIG2_VIGMU</name>
<keyword evidence="2" id="KW-1185">Reference proteome</keyword>
<evidence type="ECO:0000313" key="2">
    <source>
        <dbReference type="Proteomes" id="UP001374535"/>
    </source>
</evidence>
<dbReference type="AlphaFoldDB" id="A0AAQ3RIG2"/>
<gene>
    <name evidence="1" type="ORF">V8G54_033000</name>
</gene>
<accession>A0AAQ3RIG2</accession>
<proteinExistence type="predicted"/>
<dbReference type="Proteomes" id="UP001374535">
    <property type="component" value="Chromosome 10"/>
</dbReference>